<dbReference type="Pfam" id="PF05175">
    <property type="entry name" value="MTS"/>
    <property type="match status" value="1"/>
</dbReference>
<comment type="caution">
    <text evidence="6">The sequence shown here is derived from an EMBL/GenBank/DDBJ whole genome shotgun (WGS) entry which is preliminary data.</text>
</comment>
<evidence type="ECO:0000259" key="5">
    <source>
        <dbReference type="Pfam" id="PF05175"/>
    </source>
</evidence>
<keyword evidence="7" id="KW-1185">Reference proteome</keyword>
<keyword evidence="2 4" id="KW-0808">Transferase</keyword>
<evidence type="ECO:0000313" key="6">
    <source>
        <dbReference type="EMBL" id="MCP1673729.1"/>
    </source>
</evidence>
<evidence type="ECO:0000256" key="3">
    <source>
        <dbReference type="ARBA" id="ARBA00022691"/>
    </source>
</evidence>
<comment type="catalytic activity">
    <reaction evidence="4">
        <text>L-glutaminyl-[ribosomal protein uL3] + S-adenosyl-L-methionine = N(5)-methyl-L-glutaminyl-[ribosomal protein uL3] + S-adenosyl-L-homocysteine + H(+)</text>
        <dbReference type="Rhea" id="RHEA:45020"/>
        <dbReference type="Rhea" id="RHEA-COMP:11063"/>
        <dbReference type="Rhea" id="RHEA-COMP:11064"/>
        <dbReference type="ChEBI" id="CHEBI:15378"/>
        <dbReference type="ChEBI" id="CHEBI:30011"/>
        <dbReference type="ChEBI" id="CHEBI:57856"/>
        <dbReference type="ChEBI" id="CHEBI:59789"/>
        <dbReference type="ChEBI" id="CHEBI:61891"/>
        <dbReference type="EC" id="2.1.1.298"/>
    </reaction>
</comment>
<organism evidence="6 7">
    <name type="scientific">Natronocella acetinitrilica</name>
    <dbReference type="NCBI Taxonomy" id="414046"/>
    <lineage>
        <taxon>Bacteria</taxon>
        <taxon>Pseudomonadati</taxon>
        <taxon>Pseudomonadota</taxon>
        <taxon>Gammaproteobacteria</taxon>
        <taxon>Chromatiales</taxon>
        <taxon>Ectothiorhodospiraceae</taxon>
        <taxon>Natronocella</taxon>
    </lineage>
</organism>
<evidence type="ECO:0000256" key="1">
    <source>
        <dbReference type="ARBA" id="ARBA00022603"/>
    </source>
</evidence>
<dbReference type="CDD" id="cd02440">
    <property type="entry name" value="AdoMet_MTases"/>
    <property type="match status" value="1"/>
</dbReference>
<proteinExistence type="inferred from homology"/>
<dbReference type="InterPro" id="IPR004556">
    <property type="entry name" value="HemK-like"/>
</dbReference>
<evidence type="ECO:0000256" key="4">
    <source>
        <dbReference type="HAMAP-Rule" id="MF_02125"/>
    </source>
</evidence>
<dbReference type="HAMAP" id="MF_02125">
    <property type="entry name" value="L3_methyltr_PrmB"/>
    <property type="match status" value="1"/>
</dbReference>
<dbReference type="PANTHER" id="PTHR47806">
    <property type="entry name" value="50S RIBOSOMAL PROTEIN L3 GLUTAMINE METHYLTRANSFERASE"/>
    <property type="match status" value="1"/>
</dbReference>
<dbReference type="Gene3D" id="3.40.50.150">
    <property type="entry name" value="Vaccinia Virus protein VP39"/>
    <property type="match status" value="1"/>
</dbReference>
<keyword evidence="6" id="KW-0687">Ribonucleoprotein</keyword>
<dbReference type="AlphaFoldDB" id="A0AAE3KAM7"/>
<name>A0AAE3KAM7_9GAMM</name>
<dbReference type="Proteomes" id="UP001205843">
    <property type="component" value="Unassembled WGS sequence"/>
</dbReference>
<dbReference type="GO" id="GO:0036009">
    <property type="term" value="F:protein-glutamine N-methyltransferase activity"/>
    <property type="evidence" value="ECO:0007669"/>
    <property type="project" value="UniProtKB-UniRule"/>
</dbReference>
<evidence type="ECO:0000313" key="7">
    <source>
        <dbReference type="Proteomes" id="UP001205843"/>
    </source>
</evidence>
<dbReference type="PIRSF" id="PIRSF037167">
    <property type="entry name" value="Mtase_YfcB_prd"/>
    <property type="match status" value="1"/>
</dbReference>
<dbReference type="NCBIfam" id="TIGR03533">
    <property type="entry name" value="L3_gln_methyl"/>
    <property type="match status" value="1"/>
</dbReference>
<dbReference type="InterPro" id="IPR017127">
    <property type="entry name" value="Ribosome_uL3_MTase"/>
</dbReference>
<dbReference type="SUPFAM" id="SSF53335">
    <property type="entry name" value="S-adenosyl-L-methionine-dependent methyltransferases"/>
    <property type="match status" value="1"/>
</dbReference>
<dbReference type="GO" id="GO:0003676">
    <property type="term" value="F:nucleic acid binding"/>
    <property type="evidence" value="ECO:0007669"/>
    <property type="project" value="InterPro"/>
</dbReference>
<evidence type="ECO:0000256" key="2">
    <source>
        <dbReference type="ARBA" id="ARBA00022679"/>
    </source>
</evidence>
<keyword evidence="6" id="KW-0689">Ribosomal protein</keyword>
<dbReference type="InterPro" id="IPR007848">
    <property type="entry name" value="Small_mtfrase_dom"/>
</dbReference>
<feature type="domain" description="Methyltransferase small" evidence="5">
    <location>
        <begin position="132"/>
        <end position="215"/>
    </location>
</feature>
<dbReference type="PANTHER" id="PTHR47806:SF1">
    <property type="entry name" value="RIBOSOMAL PROTEIN UL3 GLUTAMINE METHYLTRANSFERASE"/>
    <property type="match status" value="1"/>
</dbReference>
<dbReference type="Gene3D" id="1.10.8.10">
    <property type="entry name" value="DNA helicase RuvA subunit, C-terminal domain"/>
    <property type="match status" value="1"/>
</dbReference>
<comment type="similarity">
    <text evidence="4">Belongs to the protein N5-glutamine methyltransferase family. PrmB subfamily.</text>
</comment>
<dbReference type="GO" id="GO:0005829">
    <property type="term" value="C:cytosol"/>
    <property type="evidence" value="ECO:0007669"/>
    <property type="project" value="TreeGrafter"/>
</dbReference>
<dbReference type="InterPro" id="IPR029063">
    <property type="entry name" value="SAM-dependent_MTases_sf"/>
</dbReference>
<dbReference type="RefSeq" id="WP_253474654.1">
    <property type="nucleotide sequence ID" value="NZ_JALJXV010000002.1"/>
</dbReference>
<dbReference type="GO" id="GO:0032259">
    <property type="term" value="P:methylation"/>
    <property type="evidence" value="ECO:0007669"/>
    <property type="project" value="UniProtKB-KW"/>
</dbReference>
<comment type="function">
    <text evidence="4">Methylates ribosomal protein uL3 on a specific glutamine residue.</text>
</comment>
<dbReference type="PROSITE" id="PS00092">
    <property type="entry name" value="N6_MTASE"/>
    <property type="match status" value="1"/>
</dbReference>
<keyword evidence="1 4" id="KW-0489">Methyltransferase</keyword>
<dbReference type="InterPro" id="IPR002052">
    <property type="entry name" value="DNA_methylase_N6_adenine_CS"/>
</dbReference>
<protein>
    <recommendedName>
        <fullName evidence="4">Ribosomal protein uL3 glutamine methyltransferase</fullName>
        <shortName evidence="4">uL3 MTase</shortName>
        <ecNumber evidence="4">2.1.1.298</ecNumber>
    </recommendedName>
    <alternativeName>
        <fullName evidence="4">N5-glutamine methyltransferase PrmB</fullName>
    </alternativeName>
</protein>
<dbReference type="EC" id="2.1.1.298" evidence="4"/>
<dbReference type="GO" id="GO:0005840">
    <property type="term" value="C:ribosome"/>
    <property type="evidence" value="ECO:0007669"/>
    <property type="project" value="UniProtKB-KW"/>
</dbReference>
<reference evidence="6" key="1">
    <citation type="submission" date="2022-03" db="EMBL/GenBank/DDBJ databases">
        <title>Genomic Encyclopedia of Type Strains, Phase III (KMG-III): the genomes of soil and plant-associated and newly described type strains.</title>
        <authorList>
            <person name="Whitman W."/>
        </authorList>
    </citation>
    <scope>NUCLEOTIDE SEQUENCE</scope>
    <source>
        <strain evidence="6">ANL 6-2</strain>
    </source>
</reference>
<dbReference type="NCBIfam" id="TIGR00536">
    <property type="entry name" value="hemK_fam"/>
    <property type="match status" value="1"/>
</dbReference>
<gene>
    <name evidence="4" type="primary">prmB</name>
    <name evidence="6" type="ORF">J2T57_000828</name>
</gene>
<dbReference type="EMBL" id="JALJXV010000002">
    <property type="protein sequence ID" value="MCP1673729.1"/>
    <property type="molecule type" value="Genomic_DNA"/>
</dbReference>
<accession>A0AAE3KAM7</accession>
<keyword evidence="3 4" id="KW-0949">S-adenosyl-L-methionine</keyword>
<sequence>MLDKETAVASLQTMRDYVRWAASRFGEAGLHFGHGNATALDEAATLLLHTLHLPSVIPEPYWDARLTRDEAMTFLGLVERRINERMPLPYLINEAWFCGLSFHVDQRVLIPRSPIAELIEAGFEPWIEPASVERVLDIGTGSGCIAIACAHVFEEAAVDAADNSPAALEVARENIRRHGLEDRVHAVQADVYQGLDAGHRYDLVVSNPPYVDALDMADLPAEYHHEPRAALAAGDDGLDVVRDILKGAAARLSPGGVLVVEVGNSAPAVAETWPGLPFLWLEFSRGGHGVFLLTAEQLAEAEQSDTGH</sequence>